<dbReference type="Proteomes" id="UP000234681">
    <property type="component" value="Chromosome 18"/>
</dbReference>
<dbReference type="AlphaFoldDB" id="A6J3I5"/>
<proteinExistence type="predicted"/>
<sequence>MASKVNLAPNIQLYDFRERVGNSSPLVPRIITATVPTQSHCPFLLQLPGT</sequence>
<reference evidence="2" key="1">
    <citation type="submission" date="2005-09" db="EMBL/GenBank/DDBJ databases">
        <authorList>
            <person name="Mural R.J."/>
            <person name="Li P.W."/>
            <person name="Adams M.D."/>
            <person name="Amanatides P.G."/>
            <person name="Baden-Tillson H."/>
            <person name="Barnstead M."/>
            <person name="Chin S.H."/>
            <person name="Dew I."/>
            <person name="Evans C.A."/>
            <person name="Ferriera S."/>
            <person name="Flanigan M."/>
            <person name="Fosler C."/>
            <person name="Glodek A."/>
            <person name="Gu Z."/>
            <person name="Holt R.A."/>
            <person name="Jennings D."/>
            <person name="Kraft C.L."/>
            <person name="Lu F."/>
            <person name="Nguyen T."/>
            <person name="Nusskern D.R."/>
            <person name="Pfannkoch C.M."/>
            <person name="Sitter C."/>
            <person name="Sutton G.G."/>
            <person name="Venter J.C."/>
            <person name="Wang Z."/>
            <person name="Woodage T."/>
            <person name="Zheng X.H."/>
            <person name="Zhong F."/>
        </authorList>
    </citation>
    <scope>NUCLEOTIDE SEQUENCE [LARGE SCALE GENOMIC DNA]</scope>
    <source>
        <strain>BN</strain>
        <strain evidence="2">Sprague-Dawley</strain>
    </source>
</reference>
<dbReference type="EMBL" id="CH473974">
    <property type="protein sequence ID" value="EDL76466.1"/>
    <property type="molecule type" value="Genomic_DNA"/>
</dbReference>
<organism evidence="1 2">
    <name type="scientific">Rattus norvegicus</name>
    <name type="common">Rat</name>
    <dbReference type="NCBI Taxonomy" id="10116"/>
    <lineage>
        <taxon>Eukaryota</taxon>
        <taxon>Metazoa</taxon>
        <taxon>Chordata</taxon>
        <taxon>Craniata</taxon>
        <taxon>Vertebrata</taxon>
        <taxon>Euteleostomi</taxon>
        <taxon>Mammalia</taxon>
        <taxon>Eutheria</taxon>
        <taxon>Euarchontoglires</taxon>
        <taxon>Glires</taxon>
        <taxon>Rodentia</taxon>
        <taxon>Myomorpha</taxon>
        <taxon>Muroidea</taxon>
        <taxon>Muridae</taxon>
        <taxon>Murinae</taxon>
        <taxon>Rattus</taxon>
    </lineage>
</organism>
<protein>
    <submittedName>
        <fullName evidence="1">RCG49390</fullName>
    </submittedName>
</protein>
<evidence type="ECO:0000313" key="1">
    <source>
        <dbReference type="EMBL" id="EDL76466.1"/>
    </source>
</evidence>
<name>A6J3I5_RAT</name>
<accession>A6J3I5</accession>
<evidence type="ECO:0000313" key="2">
    <source>
        <dbReference type="Proteomes" id="UP000234681"/>
    </source>
</evidence>
<gene>
    <name evidence="1" type="ORF">rCG_49390</name>
</gene>